<sequence length="115" mass="12732">MSAQERGAGLRAFLHATPAEPDANPLYGRLMTHPEEVEAVVRKLDPERVTSAPDNPVAALTAFLTEHGDDLIVHDPEVSVGVPQAVLMMPLHRGRLARPDPRPAHRRRRHRPHPS</sequence>
<gene>
    <name evidence="2" type="ORF">AB0K40_11650</name>
</gene>
<organism evidence="2 3">
    <name type="scientific">Nonomuraea bangladeshensis</name>
    <dbReference type="NCBI Taxonomy" id="404385"/>
    <lineage>
        <taxon>Bacteria</taxon>
        <taxon>Bacillati</taxon>
        <taxon>Actinomycetota</taxon>
        <taxon>Actinomycetes</taxon>
        <taxon>Streptosporangiales</taxon>
        <taxon>Streptosporangiaceae</taxon>
        <taxon>Nonomuraea</taxon>
    </lineage>
</organism>
<dbReference type="Proteomes" id="UP001552427">
    <property type="component" value="Unassembled WGS sequence"/>
</dbReference>
<reference evidence="2 3" key="1">
    <citation type="submission" date="2024-06" db="EMBL/GenBank/DDBJ databases">
        <title>The Natural Products Discovery Center: Release of the First 8490 Sequenced Strains for Exploring Actinobacteria Biosynthetic Diversity.</title>
        <authorList>
            <person name="Kalkreuter E."/>
            <person name="Kautsar S.A."/>
            <person name="Yang D."/>
            <person name="Bader C.D."/>
            <person name="Teijaro C.N."/>
            <person name="Fluegel L."/>
            <person name="Davis C.M."/>
            <person name="Simpson J.R."/>
            <person name="Lauterbach L."/>
            <person name="Steele A.D."/>
            <person name="Gui C."/>
            <person name="Meng S."/>
            <person name="Li G."/>
            <person name="Viehrig K."/>
            <person name="Ye F."/>
            <person name="Su P."/>
            <person name="Kiefer A.F."/>
            <person name="Nichols A."/>
            <person name="Cepeda A.J."/>
            <person name="Yan W."/>
            <person name="Fan B."/>
            <person name="Jiang Y."/>
            <person name="Adhikari A."/>
            <person name="Zheng C.-J."/>
            <person name="Schuster L."/>
            <person name="Cowan T.M."/>
            <person name="Smanski M.J."/>
            <person name="Chevrette M.G."/>
            <person name="De Carvalho L.P.S."/>
            <person name="Shen B."/>
        </authorList>
    </citation>
    <scope>NUCLEOTIDE SEQUENCE [LARGE SCALE GENOMIC DNA]</scope>
    <source>
        <strain evidence="2 3">NPDC049574</strain>
    </source>
</reference>
<dbReference type="EMBL" id="JBFARM010000003">
    <property type="protein sequence ID" value="MEV4286146.1"/>
    <property type="molecule type" value="Genomic_DNA"/>
</dbReference>
<feature type="region of interest" description="Disordered" evidence="1">
    <location>
        <begin position="1"/>
        <end position="27"/>
    </location>
</feature>
<proteinExistence type="predicted"/>
<accession>A0ABV3H0T2</accession>
<feature type="region of interest" description="Disordered" evidence="1">
    <location>
        <begin position="91"/>
        <end position="115"/>
    </location>
</feature>
<dbReference type="RefSeq" id="WP_364447832.1">
    <property type="nucleotide sequence ID" value="NZ_JBFARM010000003.1"/>
</dbReference>
<keyword evidence="3" id="KW-1185">Reference proteome</keyword>
<evidence type="ECO:0000256" key="1">
    <source>
        <dbReference type="SAM" id="MobiDB-lite"/>
    </source>
</evidence>
<protein>
    <submittedName>
        <fullName evidence="2">Uncharacterized protein</fullName>
    </submittedName>
</protein>
<evidence type="ECO:0000313" key="2">
    <source>
        <dbReference type="EMBL" id="MEV4286146.1"/>
    </source>
</evidence>
<name>A0ABV3H0T2_9ACTN</name>
<evidence type="ECO:0000313" key="3">
    <source>
        <dbReference type="Proteomes" id="UP001552427"/>
    </source>
</evidence>
<comment type="caution">
    <text evidence="2">The sequence shown here is derived from an EMBL/GenBank/DDBJ whole genome shotgun (WGS) entry which is preliminary data.</text>
</comment>
<feature type="compositionally biased region" description="Basic residues" evidence="1">
    <location>
        <begin position="104"/>
        <end position="115"/>
    </location>
</feature>